<protein>
    <submittedName>
        <fullName evidence="1">Uncharacterized protein</fullName>
    </submittedName>
</protein>
<name>A0A2K3DMU7_CHLRE</name>
<dbReference type="KEGG" id="cre:CHLRE_06g263200v5"/>
<dbReference type="PaxDb" id="3055-EDP08547"/>
<evidence type="ECO:0000313" key="1">
    <source>
        <dbReference type="EMBL" id="PNW81853.1"/>
    </source>
</evidence>
<organism evidence="1 2">
    <name type="scientific">Chlamydomonas reinhardtii</name>
    <name type="common">Chlamydomonas smithii</name>
    <dbReference type="NCBI Taxonomy" id="3055"/>
    <lineage>
        <taxon>Eukaryota</taxon>
        <taxon>Viridiplantae</taxon>
        <taxon>Chlorophyta</taxon>
        <taxon>core chlorophytes</taxon>
        <taxon>Chlorophyceae</taxon>
        <taxon>CS clade</taxon>
        <taxon>Chlamydomonadales</taxon>
        <taxon>Chlamydomonadaceae</taxon>
        <taxon>Chlamydomonas</taxon>
    </lineage>
</organism>
<dbReference type="ExpressionAtlas" id="A0A2K3DMU7">
    <property type="expression patterns" value="baseline and differential"/>
</dbReference>
<dbReference type="GeneID" id="5722000"/>
<accession>A0A2K3DMU7</accession>
<dbReference type="Gramene" id="PNW81853">
    <property type="protein sequence ID" value="PNW81853"/>
    <property type="gene ID" value="CHLRE_06g263200v5"/>
</dbReference>
<keyword evidence="2" id="KW-1185">Reference proteome</keyword>
<gene>
    <name evidence="1" type="ORF">CHLRE_06g263200v5</name>
</gene>
<evidence type="ECO:0000313" key="2">
    <source>
        <dbReference type="Proteomes" id="UP000006906"/>
    </source>
</evidence>
<dbReference type="RefSeq" id="XP_042923531.1">
    <property type="nucleotide sequence ID" value="XM_043062825.1"/>
</dbReference>
<dbReference type="InParanoid" id="A0A2K3DMU7"/>
<dbReference type="OrthoDB" id="525285at2759"/>
<dbReference type="AlphaFoldDB" id="A0A2K3DMU7"/>
<dbReference type="EMBL" id="CM008967">
    <property type="protein sequence ID" value="PNW81853.1"/>
    <property type="molecule type" value="Genomic_DNA"/>
</dbReference>
<reference evidence="1 2" key="1">
    <citation type="journal article" date="2007" name="Science">
        <title>The Chlamydomonas genome reveals the evolution of key animal and plant functions.</title>
        <authorList>
            <person name="Merchant S.S."/>
            <person name="Prochnik S.E."/>
            <person name="Vallon O."/>
            <person name="Harris E.H."/>
            <person name="Karpowicz S.J."/>
            <person name="Witman G.B."/>
            <person name="Terry A."/>
            <person name="Salamov A."/>
            <person name="Fritz-Laylin L.K."/>
            <person name="Marechal-Drouard L."/>
            <person name="Marshall W.F."/>
            <person name="Qu L.H."/>
            <person name="Nelson D.R."/>
            <person name="Sanderfoot A.A."/>
            <person name="Spalding M.H."/>
            <person name="Kapitonov V.V."/>
            <person name="Ren Q."/>
            <person name="Ferris P."/>
            <person name="Lindquist E."/>
            <person name="Shapiro H."/>
            <person name="Lucas S.M."/>
            <person name="Grimwood J."/>
            <person name="Schmutz J."/>
            <person name="Cardol P."/>
            <person name="Cerutti H."/>
            <person name="Chanfreau G."/>
            <person name="Chen C.L."/>
            <person name="Cognat V."/>
            <person name="Croft M.T."/>
            <person name="Dent R."/>
            <person name="Dutcher S."/>
            <person name="Fernandez E."/>
            <person name="Fukuzawa H."/>
            <person name="Gonzalez-Ballester D."/>
            <person name="Gonzalez-Halphen D."/>
            <person name="Hallmann A."/>
            <person name="Hanikenne M."/>
            <person name="Hippler M."/>
            <person name="Inwood W."/>
            <person name="Jabbari K."/>
            <person name="Kalanon M."/>
            <person name="Kuras R."/>
            <person name="Lefebvre P.A."/>
            <person name="Lemaire S.D."/>
            <person name="Lobanov A.V."/>
            <person name="Lohr M."/>
            <person name="Manuell A."/>
            <person name="Meier I."/>
            <person name="Mets L."/>
            <person name="Mittag M."/>
            <person name="Mittelmeier T."/>
            <person name="Moroney J.V."/>
            <person name="Moseley J."/>
            <person name="Napoli C."/>
            <person name="Nedelcu A.M."/>
            <person name="Niyogi K."/>
            <person name="Novoselov S.V."/>
            <person name="Paulsen I.T."/>
            <person name="Pazour G."/>
            <person name="Purton S."/>
            <person name="Ral J.P."/>
            <person name="Riano-Pachon D.M."/>
            <person name="Riekhof W."/>
            <person name="Rymarquis L."/>
            <person name="Schroda M."/>
            <person name="Stern D."/>
            <person name="Umen J."/>
            <person name="Willows R."/>
            <person name="Wilson N."/>
            <person name="Zimmer S.L."/>
            <person name="Allmer J."/>
            <person name="Balk J."/>
            <person name="Bisova K."/>
            <person name="Chen C.J."/>
            <person name="Elias M."/>
            <person name="Gendler K."/>
            <person name="Hauser C."/>
            <person name="Lamb M.R."/>
            <person name="Ledford H."/>
            <person name="Long J.C."/>
            <person name="Minagawa J."/>
            <person name="Page M.D."/>
            <person name="Pan J."/>
            <person name="Pootakham W."/>
            <person name="Roje S."/>
            <person name="Rose A."/>
            <person name="Stahlberg E."/>
            <person name="Terauchi A.M."/>
            <person name="Yang P."/>
            <person name="Ball S."/>
            <person name="Bowler C."/>
            <person name="Dieckmann C.L."/>
            <person name="Gladyshev V.N."/>
            <person name="Green P."/>
            <person name="Jorgensen R."/>
            <person name="Mayfield S."/>
            <person name="Mueller-Roeber B."/>
            <person name="Rajamani S."/>
            <person name="Sayre R.T."/>
            <person name="Brokstein P."/>
            <person name="Dubchak I."/>
            <person name="Goodstein D."/>
            <person name="Hornick L."/>
            <person name="Huang Y.W."/>
            <person name="Jhaveri J."/>
            <person name="Luo Y."/>
            <person name="Martinez D."/>
            <person name="Ngau W.C."/>
            <person name="Otillar B."/>
            <person name="Poliakov A."/>
            <person name="Porter A."/>
            <person name="Szajkowski L."/>
            <person name="Werner G."/>
            <person name="Zhou K."/>
            <person name="Grigoriev I.V."/>
            <person name="Rokhsar D.S."/>
            <person name="Grossman A.R."/>
        </authorList>
    </citation>
    <scope>NUCLEOTIDE SEQUENCE [LARGE SCALE GENOMIC DNA]</scope>
    <source>
        <strain evidence="2">CC-503</strain>
    </source>
</reference>
<sequence length="193" mass="21273">MSHPVISSYMNQGGPKVVYHARASEKYGLYVKCMACWSFNWLVPCDEMVSRTYLTVYENKIEYSWPFPACCCCTCDQTTTIHLDRPVASKAAKAACCSPCCTHCSFFPTCCDMCGEGVVIYGAGMCTTRKVAEAGVTNCGLPRGWMFFCGFDNADEIARHINEARQACLARISGAQPGSGANQVYPDKQNMQR</sequence>
<proteinExistence type="predicted"/>
<dbReference type="Proteomes" id="UP000006906">
    <property type="component" value="Chromosome 6"/>
</dbReference>